<feature type="domain" description="Histone deacetylase" evidence="1">
    <location>
        <begin position="37"/>
        <end position="84"/>
    </location>
</feature>
<sequence>MGCCTPGCWHYTICNEAHSSWAWKTCLCIDSGCINAVAIDIDVVYGNGTAEGFYRTDRALTVSLHMNNGSWDSSHPHKGSIDELVTLFVLQFDPNGRKCLSMDGYTEIGRTVHSQANNTVAGAFLSSKKEDTTSHTQLNVFMQRLTVCWTFYSYYYVIPLHITLRMRLFLWKLLEPSGSTIKTWFHFSRNTIRRYCIQNSFLIYDSYAHILLKLRHATMETTPSFNMN</sequence>
<dbReference type="Proteomes" id="UP000886885">
    <property type="component" value="Chromosome 1D"/>
</dbReference>
<keyword evidence="3" id="KW-1185">Reference proteome</keyword>
<dbReference type="InterPro" id="IPR023801">
    <property type="entry name" value="His_deacetylse_dom"/>
</dbReference>
<comment type="caution">
    <text evidence="2">The sequence shown here is derived from an EMBL/GenBank/DDBJ whole genome shotgun (WGS) entry which is preliminary data.</text>
</comment>
<evidence type="ECO:0000259" key="1">
    <source>
        <dbReference type="Pfam" id="PF00850"/>
    </source>
</evidence>
<name>A0A8X8AIZ4_POPTO</name>
<evidence type="ECO:0000313" key="2">
    <source>
        <dbReference type="EMBL" id="KAG6789151.1"/>
    </source>
</evidence>
<gene>
    <name evidence="2" type="ORF">POTOM_005241</name>
</gene>
<proteinExistence type="predicted"/>
<dbReference type="Pfam" id="PF00850">
    <property type="entry name" value="Hist_deacetyl"/>
    <property type="match status" value="1"/>
</dbReference>
<reference evidence="2" key="1">
    <citation type="journal article" date="2020" name="bioRxiv">
        <title>Hybrid origin of Populus tomentosa Carr. identified through genome sequencing and phylogenomic analysis.</title>
        <authorList>
            <person name="An X."/>
            <person name="Gao K."/>
            <person name="Chen Z."/>
            <person name="Li J."/>
            <person name="Yang X."/>
            <person name="Yang X."/>
            <person name="Zhou J."/>
            <person name="Guo T."/>
            <person name="Zhao T."/>
            <person name="Huang S."/>
            <person name="Miao D."/>
            <person name="Khan W.U."/>
            <person name="Rao P."/>
            <person name="Ye M."/>
            <person name="Lei B."/>
            <person name="Liao W."/>
            <person name="Wang J."/>
            <person name="Ji L."/>
            <person name="Li Y."/>
            <person name="Guo B."/>
            <person name="Mustafa N.S."/>
            <person name="Li S."/>
            <person name="Yun Q."/>
            <person name="Keller S.R."/>
            <person name="Mao J."/>
            <person name="Zhang R."/>
            <person name="Strauss S.H."/>
        </authorList>
    </citation>
    <scope>NUCLEOTIDE SEQUENCE</scope>
    <source>
        <strain evidence="2">GM15</strain>
        <tissue evidence="2">Leaf</tissue>
    </source>
</reference>
<accession>A0A8X8AIZ4</accession>
<organism evidence="2 3">
    <name type="scientific">Populus tomentosa</name>
    <name type="common">Chinese white poplar</name>
    <dbReference type="NCBI Taxonomy" id="118781"/>
    <lineage>
        <taxon>Eukaryota</taxon>
        <taxon>Viridiplantae</taxon>
        <taxon>Streptophyta</taxon>
        <taxon>Embryophyta</taxon>
        <taxon>Tracheophyta</taxon>
        <taxon>Spermatophyta</taxon>
        <taxon>Magnoliopsida</taxon>
        <taxon>eudicotyledons</taxon>
        <taxon>Gunneridae</taxon>
        <taxon>Pentapetalae</taxon>
        <taxon>rosids</taxon>
        <taxon>fabids</taxon>
        <taxon>Malpighiales</taxon>
        <taxon>Salicaceae</taxon>
        <taxon>Saliceae</taxon>
        <taxon>Populus</taxon>
    </lineage>
</organism>
<dbReference type="AlphaFoldDB" id="A0A8X8AIZ4"/>
<protein>
    <recommendedName>
        <fullName evidence="1">Histone deacetylase domain-containing protein</fullName>
    </recommendedName>
</protein>
<dbReference type="EMBL" id="JAAWWB010000002">
    <property type="protein sequence ID" value="KAG6789151.1"/>
    <property type="molecule type" value="Genomic_DNA"/>
</dbReference>
<evidence type="ECO:0000313" key="3">
    <source>
        <dbReference type="Proteomes" id="UP000886885"/>
    </source>
</evidence>
<dbReference type="OrthoDB" id="424012at2759"/>